<evidence type="ECO:0000313" key="3">
    <source>
        <dbReference type="EMBL" id="CAH0492127.1"/>
    </source>
</evidence>
<protein>
    <recommendedName>
        <fullName evidence="2">Xrn1 N-terminal domain-containing protein</fullName>
    </recommendedName>
</protein>
<keyword evidence="4" id="KW-1185">Reference proteome</keyword>
<dbReference type="PANTHER" id="PTHR12341:SF7">
    <property type="entry name" value="5'-3' EXORIBONUCLEASE 1"/>
    <property type="match status" value="1"/>
</dbReference>
<evidence type="ECO:0000313" key="4">
    <source>
        <dbReference type="Proteomes" id="UP001157938"/>
    </source>
</evidence>
<comment type="similarity">
    <text evidence="1">Belongs to the 5'-3' exonuclease family.</text>
</comment>
<proteinExistence type="inferred from homology"/>
<dbReference type="Pfam" id="PF03159">
    <property type="entry name" value="XRN_N"/>
    <property type="match status" value="1"/>
</dbReference>
<dbReference type="InterPro" id="IPR027073">
    <property type="entry name" value="5_3_exoribonuclease"/>
</dbReference>
<accession>A0ABN8CDH2</accession>
<dbReference type="EMBL" id="CAKLBC010001462">
    <property type="protein sequence ID" value="CAH0492127.1"/>
    <property type="molecule type" value="Genomic_DNA"/>
</dbReference>
<dbReference type="Gene3D" id="3.40.50.12390">
    <property type="match status" value="1"/>
</dbReference>
<dbReference type="Proteomes" id="UP001157938">
    <property type="component" value="Unassembled WGS sequence"/>
</dbReference>
<dbReference type="InterPro" id="IPR004859">
    <property type="entry name" value="Xrn1_N"/>
</dbReference>
<organism evidence="3 4">
    <name type="scientific">Peronospora farinosa</name>
    <dbReference type="NCBI Taxonomy" id="134698"/>
    <lineage>
        <taxon>Eukaryota</taxon>
        <taxon>Sar</taxon>
        <taxon>Stramenopiles</taxon>
        <taxon>Oomycota</taxon>
        <taxon>Peronosporomycetes</taxon>
        <taxon>Peronosporales</taxon>
        <taxon>Peronosporaceae</taxon>
        <taxon>Peronospora</taxon>
    </lineage>
</organism>
<sequence length="123" mass="13907">MGIPRFYRYMSERYPLINQPISDVSLLPEFDAFYLDMNGIVHNCTHSDAADDTLNSLSLEAQLHGIFTYLDRLITHIIKLQAACVYCNRRRSASSQAQSTTFASFSGRFRTSRGHGKGETHAD</sequence>
<comment type="caution">
    <text evidence="3">The sequence shown here is derived from an EMBL/GenBank/DDBJ whole genome shotgun (WGS) entry which is preliminary data.</text>
</comment>
<reference evidence="3 4" key="1">
    <citation type="submission" date="2021-11" db="EMBL/GenBank/DDBJ databases">
        <authorList>
            <person name="Islam A."/>
            <person name="Islam S."/>
            <person name="Flora M.S."/>
            <person name="Rahman M."/>
            <person name="Ziaur R.M."/>
            <person name="Epstein J.H."/>
            <person name="Hassan M."/>
            <person name="Klassen M."/>
            <person name="Woodard K."/>
            <person name="Webb A."/>
            <person name="Webby R.J."/>
            <person name="El Zowalaty M.E."/>
        </authorList>
    </citation>
    <scope>NUCLEOTIDE SEQUENCE [LARGE SCALE GENOMIC DNA]</scope>
    <source>
        <strain evidence="3">Pf1</strain>
    </source>
</reference>
<gene>
    <name evidence="3" type="ORF">PFR001_LOCUS7344</name>
</gene>
<evidence type="ECO:0000259" key="2">
    <source>
        <dbReference type="Pfam" id="PF03159"/>
    </source>
</evidence>
<evidence type="ECO:0000256" key="1">
    <source>
        <dbReference type="ARBA" id="ARBA00038299"/>
    </source>
</evidence>
<name>A0ABN8CDH2_9STRA</name>
<dbReference type="PANTHER" id="PTHR12341">
    <property type="entry name" value="5'-&gt;3' EXORIBONUCLEASE"/>
    <property type="match status" value="1"/>
</dbReference>
<feature type="domain" description="Xrn1 N-terminal" evidence="2">
    <location>
        <begin position="1"/>
        <end position="80"/>
    </location>
</feature>